<keyword evidence="2" id="KW-1185">Reference proteome</keyword>
<organism evidence="1 2">
    <name type="scientific">Paenibacillus polysaccharolyticus</name>
    <dbReference type="NCBI Taxonomy" id="582692"/>
    <lineage>
        <taxon>Bacteria</taxon>
        <taxon>Bacillati</taxon>
        <taxon>Bacillota</taxon>
        <taxon>Bacilli</taxon>
        <taxon>Bacillales</taxon>
        <taxon>Paenibacillaceae</taxon>
        <taxon>Paenibacillus</taxon>
    </lineage>
</organism>
<accession>A0A1G5JWA8</accession>
<name>A0A1G5JWA8_9BACL</name>
<protein>
    <submittedName>
        <fullName evidence="1">Uncharacterized protein</fullName>
    </submittedName>
</protein>
<dbReference type="EMBL" id="FMVM01000012">
    <property type="protein sequence ID" value="SCY92058.1"/>
    <property type="molecule type" value="Genomic_DNA"/>
</dbReference>
<proteinExistence type="predicted"/>
<sequence length="93" mass="10563">MGYNPEEGNVIEPVHKAILYLTVIETMFEVLQYQEVDQSELVDSLVMLGFDPMEILYETNTIRAFQQLCKAFGNLELTDNDLATFAQSEVPLS</sequence>
<reference evidence="2" key="1">
    <citation type="submission" date="2016-10" db="EMBL/GenBank/DDBJ databases">
        <authorList>
            <person name="Varghese N."/>
            <person name="Submissions S."/>
        </authorList>
    </citation>
    <scope>NUCLEOTIDE SEQUENCE [LARGE SCALE GENOMIC DNA]</scope>
    <source>
        <strain evidence="2">BL9</strain>
    </source>
</reference>
<dbReference type="RefSeq" id="WP_090922390.1">
    <property type="nucleotide sequence ID" value="NZ_FMVM01000012.1"/>
</dbReference>
<evidence type="ECO:0000313" key="1">
    <source>
        <dbReference type="EMBL" id="SCY92058.1"/>
    </source>
</evidence>
<dbReference type="AlphaFoldDB" id="A0A1G5JWA8"/>
<evidence type="ECO:0000313" key="2">
    <source>
        <dbReference type="Proteomes" id="UP000198538"/>
    </source>
</evidence>
<gene>
    <name evidence="1" type="ORF">SAMN05720606_11247</name>
</gene>
<dbReference type="Proteomes" id="UP000198538">
    <property type="component" value="Unassembled WGS sequence"/>
</dbReference>